<gene>
    <name evidence="1" type="ORF">TPC1_30522</name>
</gene>
<protein>
    <submittedName>
        <fullName evidence="1">Uncharacterized protein</fullName>
    </submittedName>
</protein>
<sequence>AQYFKFRLTLPNYFVRTLVPPLPATFSLLSIENLQATQFKLSLPNHSKVHRDALFADQQEPEPILQLLQKPELQVPFKVMSSNWVTVQSIGEKYQQKPLQEKFSTVTINEIVTQKLFELLLSNEQQKKIPALKMDFTAFEKFNSILQRFVNENSLSDIFFSDFTPLLIQFKIQIERFDLLAQKSKSLKPMLSEAILKASKNYFEKLTLKVDNIHQNIDLLVKEACGDFYLIKQKLPKIPTFQYAADLQSKHVQKLLEQLLKLVSGEKKLTNAELQLQITKYGQPPGFAVKIPAQSTLLEDGTNFSNLRNSFQFQASHTEPEQPKPLIPVIDFLIYQTKAVIGLVYQSFEYFNVKIQQLMNAEVEIFEQINQMQLQFQFKAQEVLEHLFSQFVIAQCSAIRQLMHLTDFSKYMLKDMVNFKFEHFEQQQFVGNQQEASYGKYIIRSLQTLHNSIKMEFPPQTCTRIICKVVQEIPKIFLANLSRIQLSKENIQLSAFGTGKYLKEHISEFLDTIKGVTESDIVLIKQTKFILNEFDDIKRGFILANGDPLIKLIKYRSQSQELAFLDSVEQVKDCKIEKLL</sequence>
<feature type="non-terminal residue" evidence="1">
    <location>
        <position position="1"/>
    </location>
</feature>
<proteinExistence type="predicted"/>
<dbReference type="EMBL" id="GDID01006623">
    <property type="protein sequence ID" value="JAP89983.1"/>
    <property type="molecule type" value="Transcribed_RNA"/>
</dbReference>
<accession>A0A146JZ76</accession>
<evidence type="ECO:0000313" key="1">
    <source>
        <dbReference type="EMBL" id="JAP89983.1"/>
    </source>
</evidence>
<dbReference type="AlphaFoldDB" id="A0A146JZ76"/>
<feature type="non-terminal residue" evidence="1">
    <location>
        <position position="580"/>
    </location>
</feature>
<name>A0A146JZ76_9EUKA</name>
<reference evidence="1" key="1">
    <citation type="submission" date="2015-07" db="EMBL/GenBank/DDBJ databases">
        <title>Adaptation to a free-living lifestyle via gene acquisitions in the diplomonad Trepomonas sp. PC1.</title>
        <authorList>
            <person name="Xu F."/>
            <person name="Jerlstrom-Hultqvist J."/>
            <person name="Kolisko M."/>
            <person name="Simpson A.G.B."/>
            <person name="Roger A.J."/>
            <person name="Svard S.G."/>
            <person name="Andersson J.O."/>
        </authorList>
    </citation>
    <scope>NUCLEOTIDE SEQUENCE</scope>
    <source>
        <strain evidence="1">PC1</strain>
    </source>
</reference>
<organism evidence="1">
    <name type="scientific">Trepomonas sp. PC1</name>
    <dbReference type="NCBI Taxonomy" id="1076344"/>
    <lineage>
        <taxon>Eukaryota</taxon>
        <taxon>Metamonada</taxon>
        <taxon>Diplomonadida</taxon>
        <taxon>Hexamitidae</taxon>
        <taxon>Hexamitinae</taxon>
        <taxon>Trepomonas</taxon>
    </lineage>
</organism>